<gene>
    <name evidence="1" type="ORF">C1SCF055_LOCUS37047</name>
</gene>
<evidence type="ECO:0000313" key="1">
    <source>
        <dbReference type="EMBL" id="CAI4011932.1"/>
    </source>
</evidence>
<reference evidence="1" key="1">
    <citation type="submission" date="2022-10" db="EMBL/GenBank/DDBJ databases">
        <authorList>
            <person name="Chen Y."/>
            <person name="Dougan E. K."/>
            <person name="Chan C."/>
            <person name="Rhodes N."/>
            <person name="Thang M."/>
        </authorList>
    </citation>
    <scope>NUCLEOTIDE SEQUENCE</scope>
</reference>
<dbReference type="EMBL" id="CAMXCT010005283">
    <property type="protein sequence ID" value="CAI4011932.1"/>
    <property type="molecule type" value="Genomic_DNA"/>
</dbReference>
<reference evidence="2" key="2">
    <citation type="submission" date="2024-04" db="EMBL/GenBank/DDBJ databases">
        <authorList>
            <person name="Chen Y."/>
            <person name="Shah S."/>
            <person name="Dougan E. K."/>
            <person name="Thang M."/>
            <person name="Chan C."/>
        </authorList>
    </citation>
    <scope>NUCLEOTIDE SEQUENCE [LARGE SCALE GENOMIC DNA]</scope>
</reference>
<organism evidence="1">
    <name type="scientific">Cladocopium goreaui</name>
    <dbReference type="NCBI Taxonomy" id="2562237"/>
    <lineage>
        <taxon>Eukaryota</taxon>
        <taxon>Sar</taxon>
        <taxon>Alveolata</taxon>
        <taxon>Dinophyceae</taxon>
        <taxon>Suessiales</taxon>
        <taxon>Symbiodiniaceae</taxon>
        <taxon>Cladocopium</taxon>
    </lineage>
</organism>
<dbReference type="EMBL" id="CAMXCT030005283">
    <property type="protein sequence ID" value="CAL4799244.1"/>
    <property type="molecule type" value="Genomic_DNA"/>
</dbReference>
<comment type="caution">
    <text evidence="1">The sequence shown here is derived from an EMBL/GenBank/DDBJ whole genome shotgun (WGS) entry which is preliminary data.</text>
</comment>
<dbReference type="EMBL" id="CAMXCT020005283">
    <property type="protein sequence ID" value="CAL1165307.1"/>
    <property type="molecule type" value="Genomic_DNA"/>
</dbReference>
<keyword evidence="4" id="KW-1185">Reference proteome</keyword>
<sequence>AVPVQLARSLPSVTNYGRPAGGASLTLLAQLTLPALGFGGFCLQETGSALPIPAIENVTGGVEA</sequence>
<dbReference type="AlphaFoldDB" id="A0A9P1DKL8"/>
<evidence type="ECO:0000313" key="2">
    <source>
        <dbReference type="EMBL" id="CAL1165307.1"/>
    </source>
</evidence>
<dbReference type="OrthoDB" id="441398at2759"/>
<dbReference type="Proteomes" id="UP001152797">
    <property type="component" value="Unassembled WGS sequence"/>
</dbReference>
<evidence type="ECO:0000313" key="3">
    <source>
        <dbReference type="EMBL" id="CAL4799244.1"/>
    </source>
</evidence>
<feature type="non-terminal residue" evidence="1">
    <location>
        <position position="1"/>
    </location>
</feature>
<accession>A0A9P1DKL8</accession>
<protein>
    <submittedName>
        <fullName evidence="3">Lysosomal alpha-mannosidase</fullName>
    </submittedName>
</protein>
<name>A0A9P1DKL8_9DINO</name>
<proteinExistence type="predicted"/>
<feature type="non-terminal residue" evidence="1">
    <location>
        <position position="64"/>
    </location>
</feature>
<evidence type="ECO:0000313" key="4">
    <source>
        <dbReference type="Proteomes" id="UP001152797"/>
    </source>
</evidence>